<keyword evidence="1" id="KW-0175">Coiled coil</keyword>
<dbReference type="OrthoDB" id="8234188at2"/>
<dbReference type="Pfam" id="PF13801">
    <property type="entry name" value="Metal_resist"/>
    <property type="match status" value="1"/>
</dbReference>
<evidence type="ECO:0000313" key="3">
    <source>
        <dbReference type="Proteomes" id="UP000248168"/>
    </source>
</evidence>
<feature type="coiled-coil region" evidence="1">
    <location>
        <begin position="227"/>
        <end position="254"/>
    </location>
</feature>
<dbReference type="InterPro" id="IPR025961">
    <property type="entry name" value="Metal_resist"/>
</dbReference>
<accession>A0A330L9G9</accession>
<name>A0A330L9G9_9BACT</name>
<organism evidence="2 3">
    <name type="scientific">Nitrospira lenta</name>
    <dbReference type="NCBI Taxonomy" id="1436998"/>
    <lineage>
        <taxon>Bacteria</taxon>
        <taxon>Pseudomonadati</taxon>
        <taxon>Nitrospirota</taxon>
        <taxon>Nitrospiria</taxon>
        <taxon>Nitrospirales</taxon>
        <taxon>Nitrospiraceae</taxon>
        <taxon>Nitrospira</taxon>
    </lineage>
</organism>
<keyword evidence="3" id="KW-1185">Reference proteome</keyword>
<dbReference type="RefSeq" id="WP_121990530.1">
    <property type="nucleotide sequence ID" value="NZ_OUNR01000019.1"/>
</dbReference>
<dbReference type="EMBL" id="OUNR01000019">
    <property type="protein sequence ID" value="SPP66359.1"/>
    <property type="molecule type" value="Genomic_DNA"/>
</dbReference>
<dbReference type="Proteomes" id="UP000248168">
    <property type="component" value="Unassembled WGS sequence"/>
</dbReference>
<dbReference type="Gene3D" id="1.20.120.1490">
    <property type="match status" value="1"/>
</dbReference>
<proteinExistence type="predicted"/>
<evidence type="ECO:0000313" key="2">
    <source>
        <dbReference type="EMBL" id="SPP66359.1"/>
    </source>
</evidence>
<gene>
    <name evidence="2" type="ORF">NITLEN_60162</name>
</gene>
<protein>
    <submittedName>
        <fullName evidence="2">Putative secreted protein</fullName>
    </submittedName>
</protein>
<dbReference type="InParanoid" id="A0A330L9G9"/>
<dbReference type="AlphaFoldDB" id="A0A330L9G9"/>
<evidence type="ECO:0000256" key="1">
    <source>
        <dbReference type="SAM" id="Coils"/>
    </source>
</evidence>
<sequence>MTQNRPLMANRVFHALVVAVMVVTFVWPSVSWGEDVFSNKDPQALLDQITELQAEVAKLRAAVQQTDRMKRSRAGSRMKMGGGKAMVVMDDMGEMGGMGTGQNRGMSQGLGGGMGKMGDQGEMGGMSPGGKSSGAGGGMGMMDEGEMGGMASGGEMGMCCMGEMGGMMSGMMGPGRGMGGMKSSSSTMPGQPGASHLYHIGSTGFFLNHSKHITLTADQKMTLNRLKERAFLDRTTAQRRIDQAEQELYQLTGADQPDTTQIQAKIAEIEKLRTDQRMNFIRAVGEATNVLTHDQHRALLGTMTSNQK</sequence>
<reference evidence="3" key="1">
    <citation type="submission" date="2018-04" db="EMBL/GenBank/DDBJ databases">
        <authorList>
            <person name="Lucker S."/>
            <person name="Sakoula D."/>
        </authorList>
    </citation>
    <scope>NUCLEOTIDE SEQUENCE [LARGE SCALE GENOMIC DNA]</scope>
</reference>